<organism evidence="2 3">
    <name type="scientific">Candidatus Nitrosocosmicus oleophilus</name>
    <dbReference type="NCBI Taxonomy" id="1353260"/>
    <lineage>
        <taxon>Archaea</taxon>
        <taxon>Nitrososphaerota</taxon>
        <taxon>Nitrososphaeria</taxon>
        <taxon>Nitrososphaerales</taxon>
        <taxon>Nitrososphaeraceae</taxon>
        <taxon>Candidatus Nitrosocosmicus</taxon>
    </lineage>
</organism>
<evidence type="ECO:0000256" key="1">
    <source>
        <dbReference type="SAM" id="MobiDB-lite"/>
    </source>
</evidence>
<dbReference type="AlphaFoldDB" id="A0A654M1L8"/>
<dbReference type="Proteomes" id="UP000058925">
    <property type="component" value="Chromosome"/>
</dbReference>
<dbReference type="EMBL" id="CP012850">
    <property type="protein sequence ID" value="ALI37355.1"/>
    <property type="molecule type" value="Genomic_DNA"/>
</dbReference>
<evidence type="ECO:0000313" key="3">
    <source>
        <dbReference type="Proteomes" id="UP000058925"/>
    </source>
</evidence>
<dbReference type="Gene3D" id="2.60.40.640">
    <property type="match status" value="1"/>
</dbReference>
<dbReference type="SUPFAM" id="SSF103647">
    <property type="entry name" value="TSP type-3 repeat"/>
    <property type="match status" value="1"/>
</dbReference>
<feature type="compositionally biased region" description="Polar residues" evidence="1">
    <location>
        <begin position="138"/>
        <end position="152"/>
    </location>
</feature>
<dbReference type="GO" id="GO:0005509">
    <property type="term" value="F:calcium ion binding"/>
    <property type="evidence" value="ECO:0007669"/>
    <property type="project" value="InterPro"/>
</dbReference>
<dbReference type="SUPFAM" id="SSF81296">
    <property type="entry name" value="E set domains"/>
    <property type="match status" value="1"/>
</dbReference>
<proteinExistence type="predicted"/>
<feature type="region of interest" description="Disordered" evidence="1">
    <location>
        <begin position="72"/>
        <end position="157"/>
    </location>
</feature>
<reference evidence="3" key="1">
    <citation type="submission" date="2015-10" db="EMBL/GenBank/DDBJ databases">
        <title>Niche specialization of a soil ammonia-oxidizing archaeon, Candidatus Nitrosocosmicus oleophilus.</title>
        <authorList>
            <person name="Jung M.-Y."/>
            <person name="Rhee S.-K."/>
        </authorList>
    </citation>
    <scope>NUCLEOTIDE SEQUENCE [LARGE SCALE GENOMIC DNA]</scope>
    <source>
        <strain evidence="3">MY3</strain>
    </source>
</reference>
<dbReference type="InterPro" id="IPR014752">
    <property type="entry name" value="Arrestin-like_C"/>
</dbReference>
<dbReference type="KEGG" id="taa:NMY3_03170"/>
<protein>
    <submittedName>
        <fullName evidence="2">Uncharacterized protein</fullName>
    </submittedName>
</protein>
<evidence type="ECO:0000313" key="2">
    <source>
        <dbReference type="EMBL" id="ALI37355.1"/>
    </source>
</evidence>
<name>A0A654M1L8_9ARCH</name>
<gene>
    <name evidence="2" type="ORF">NMY3_03170</name>
</gene>
<accession>A0A654M1L8</accession>
<keyword evidence="3" id="KW-1185">Reference proteome</keyword>
<feature type="compositionally biased region" description="Basic and acidic residues" evidence="1">
    <location>
        <begin position="83"/>
        <end position="137"/>
    </location>
</feature>
<sequence>MLLVIIGKTYYIGNPCIISLKLDLFINKETYQPDEKVSGHIEYTDPLIGGVKGMKIKINGYQTTTITETRRVQVPVIRPTPGVDRDGDGRPDSIPGVDRDGDGRPDSIPGVDRDGDGRPDSIPGVDRDGDGRPDRPTAEQTETINHSDSETLYSREIPLDSKSPSYFEFKLPTNLMESYTGQHAKISYSILAEAETFGLNKTDSKNFNIVVKEQNIGDPVRTFINGKKGVVESVVEIPKSRYSRGETIAGTIKIRNLDRGSIQKGEIVIRGLEYAAADNISRTSVIEEYKTNIIWDSDNTGSFNFSIPSTAHRSYEGKYSKYYWEIEQSLETGFSSSDIKAKNFFVIT</sequence>
<dbReference type="InterPro" id="IPR028974">
    <property type="entry name" value="TSP_type-3_rpt"/>
</dbReference>
<dbReference type="InterPro" id="IPR014756">
    <property type="entry name" value="Ig_E-set"/>
</dbReference>